<feature type="transmembrane region" description="Helical" evidence="1">
    <location>
        <begin position="37"/>
        <end position="62"/>
    </location>
</feature>
<evidence type="ECO:0000313" key="3">
    <source>
        <dbReference type="Proteomes" id="UP000231564"/>
    </source>
</evidence>
<feature type="transmembrane region" description="Helical" evidence="1">
    <location>
        <begin position="74"/>
        <end position="92"/>
    </location>
</feature>
<organism evidence="2 3">
    <name type="scientific">Tenacibaculum maritimum NCIMB 2154</name>
    <dbReference type="NCBI Taxonomy" id="1349785"/>
    <lineage>
        <taxon>Bacteria</taxon>
        <taxon>Pseudomonadati</taxon>
        <taxon>Bacteroidota</taxon>
        <taxon>Flavobacteriia</taxon>
        <taxon>Flavobacteriales</taxon>
        <taxon>Flavobacteriaceae</taxon>
        <taxon>Tenacibaculum</taxon>
    </lineage>
</organism>
<dbReference type="EMBL" id="LT634361">
    <property type="protein sequence ID" value="SFZ80293.1"/>
    <property type="molecule type" value="Genomic_DNA"/>
</dbReference>
<dbReference type="KEGG" id="tmar:MARIT_0388"/>
<dbReference type="AlphaFoldDB" id="A0A2H1E6A4"/>
<reference evidence="2 3" key="1">
    <citation type="submission" date="2016-11" db="EMBL/GenBank/DDBJ databases">
        <authorList>
            <person name="Jaros S."/>
            <person name="Januszkiewicz K."/>
            <person name="Wedrychowicz H."/>
        </authorList>
    </citation>
    <scope>NUCLEOTIDE SEQUENCE [LARGE SCALE GENOMIC DNA]</scope>
    <source>
        <strain evidence="2">NCIMB 2154T</strain>
    </source>
</reference>
<dbReference type="OrthoDB" id="1202461at2"/>
<dbReference type="RefSeq" id="WP_024740091.1">
    <property type="nucleotide sequence ID" value="NZ_BAUG01000003.1"/>
</dbReference>
<sequence>MDSKILKGLVAIISILGIVGFIMVARAGEGTPEMASAASFMVSIAFYLLIVVVAVTVLLSLISLLKNPAALKKTFVGLAILAVVLAVSYFTASDAAVYDAQGVVLKEGQAGATSKWVGTGITYSLLLGFVGLVFFVLDLLKGLVKS</sequence>
<keyword evidence="3" id="KW-1185">Reference proteome</keyword>
<feature type="transmembrane region" description="Helical" evidence="1">
    <location>
        <begin position="121"/>
        <end position="140"/>
    </location>
</feature>
<name>A0A2H1E6A4_9FLAO</name>
<keyword evidence="1" id="KW-1133">Transmembrane helix</keyword>
<evidence type="ECO:0000256" key="1">
    <source>
        <dbReference type="SAM" id="Phobius"/>
    </source>
</evidence>
<dbReference type="STRING" id="1349785.GCA_000509405_02705"/>
<proteinExistence type="predicted"/>
<protein>
    <submittedName>
        <fullName evidence="2">Uncharacterized protein</fullName>
    </submittedName>
</protein>
<dbReference type="GeneID" id="47721991"/>
<evidence type="ECO:0000313" key="2">
    <source>
        <dbReference type="EMBL" id="SFZ80293.1"/>
    </source>
</evidence>
<gene>
    <name evidence="2" type="ORF">MARIT_0388</name>
</gene>
<keyword evidence="1" id="KW-0472">Membrane</keyword>
<keyword evidence="1" id="KW-0812">Transmembrane</keyword>
<dbReference type="Proteomes" id="UP000231564">
    <property type="component" value="Chromosome MARIT"/>
</dbReference>
<accession>A0A2H1E6A4</accession>